<sequence>MIVIAPLSSILPKTLPISCGATFCDTVVSAHFDNSRVSLDWVINSGVPMRGSRLSGRLALSCNTGGMMNLYLFRVVVHLSSGPLDFRTSGSSIVFPPLTPQFQASPVHFSVLSVPTPTGGPGTSRTQDGISDQDVRTGSPVAPRVRGKTLNMNADLMLNEHNPFVCLASEDKIAVVHFLIVKHHIDVLALRKMTARHNGLSSRLSGETRKSADVLRSEFLTHQCTEACLVLKSEALLAGLSPPSLTGVEIHLCMLLLGTRKRHTPFPSAAGNLSASSPNPQKEGHTSVNSSDHSTV</sequence>
<evidence type="ECO:0000256" key="1">
    <source>
        <dbReference type="SAM" id="MobiDB-lite"/>
    </source>
</evidence>
<keyword evidence="3" id="KW-1185">Reference proteome</keyword>
<proteinExistence type="predicted"/>
<dbReference type="AlphaFoldDB" id="A0AAD6T5K5"/>
<reference evidence="2" key="1">
    <citation type="submission" date="2023-03" db="EMBL/GenBank/DDBJ databases">
        <title>Massive genome expansion in bonnet fungi (Mycena s.s.) driven by repeated elements and novel gene families across ecological guilds.</title>
        <authorList>
            <consortium name="Lawrence Berkeley National Laboratory"/>
            <person name="Harder C.B."/>
            <person name="Miyauchi S."/>
            <person name="Viragh M."/>
            <person name="Kuo A."/>
            <person name="Thoen E."/>
            <person name="Andreopoulos B."/>
            <person name="Lu D."/>
            <person name="Skrede I."/>
            <person name="Drula E."/>
            <person name="Henrissat B."/>
            <person name="Morin E."/>
            <person name="Kohler A."/>
            <person name="Barry K."/>
            <person name="LaButti K."/>
            <person name="Morin E."/>
            <person name="Salamov A."/>
            <person name="Lipzen A."/>
            <person name="Mereny Z."/>
            <person name="Hegedus B."/>
            <person name="Baldrian P."/>
            <person name="Stursova M."/>
            <person name="Weitz H."/>
            <person name="Taylor A."/>
            <person name="Grigoriev I.V."/>
            <person name="Nagy L.G."/>
            <person name="Martin F."/>
            <person name="Kauserud H."/>
        </authorList>
    </citation>
    <scope>NUCLEOTIDE SEQUENCE</scope>
    <source>
        <strain evidence="2">CBHHK200</strain>
    </source>
</reference>
<feature type="compositionally biased region" description="Polar residues" evidence="1">
    <location>
        <begin position="271"/>
        <end position="296"/>
    </location>
</feature>
<name>A0AAD6T5K5_9AGAR</name>
<feature type="region of interest" description="Disordered" evidence="1">
    <location>
        <begin position="116"/>
        <end position="142"/>
    </location>
</feature>
<dbReference type="EMBL" id="JARJCM010000023">
    <property type="protein sequence ID" value="KAJ7040171.1"/>
    <property type="molecule type" value="Genomic_DNA"/>
</dbReference>
<feature type="region of interest" description="Disordered" evidence="1">
    <location>
        <begin position="267"/>
        <end position="296"/>
    </location>
</feature>
<dbReference type="Proteomes" id="UP001218188">
    <property type="component" value="Unassembled WGS sequence"/>
</dbReference>
<gene>
    <name evidence="2" type="ORF">C8F04DRAFT_1084098</name>
</gene>
<accession>A0AAD6T5K5</accession>
<evidence type="ECO:0000313" key="2">
    <source>
        <dbReference type="EMBL" id="KAJ7040171.1"/>
    </source>
</evidence>
<comment type="caution">
    <text evidence="2">The sequence shown here is derived from an EMBL/GenBank/DDBJ whole genome shotgun (WGS) entry which is preliminary data.</text>
</comment>
<protein>
    <submittedName>
        <fullName evidence="2">Uncharacterized protein</fullName>
    </submittedName>
</protein>
<evidence type="ECO:0000313" key="3">
    <source>
        <dbReference type="Proteomes" id="UP001218188"/>
    </source>
</evidence>
<organism evidence="2 3">
    <name type="scientific">Mycena alexandri</name>
    <dbReference type="NCBI Taxonomy" id="1745969"/>
    <lineage>
        <taxon>Eukaryota</taxon>
        <taxon>Fungi</taxon>
        <taxon>Dikarya</taxon>
        <taxon>Basidiomycota</taxon>
        <taxon>Agaricomycotina</taxon>
        <taxon>Agaricomycetes</taxon>
        <taxon>Agaricomycetidae</taxon>
        <taxon>Agaricales</taxon>
        <taxon>Marasmiineae</taxon>
        <taxon>Mycenaceae</taxon>
        <taxon>Mycena</taxon>
    </lineage>
</organism>